<dbReference type="AlphaFoldDB" id="A0A6J6WBG3"/>
<reference evidence="2" key="1">
    <citation type="submission" date="2020-05" db="EMBL/GenBank/DDBJ databases">
        <authorList>
            <person name="Chiriac C."/>
            <person name="Salcher M."/>
            <person name="Ghai R."/>
            <person name="Kavagutti S V."/>
        </authorList>
    </citation>
    <scope>NUCLEOTIDE SEQUENCE</scope>
</reference>
<gene>
    <name evidence="2" type="ORF">UFOPK2938_00804</name>
</gene>
<dbReference type="EMBL" id="CAEZZX010000158">
    <property type="protein sequence ID" value="CAB4782351.1"/>
    <property type="molecule type" value="Genomic_DNA"/>
</dbReference>
<protein>
    <submittedName>
        <fullName evidence="2">Unannotated protein</fullName>
    </submittedName>
</protein>
<name>A0A6J6WBG3_9ZZZZ</name>
<evidence type="ECO:0000256" key="1">
    <source>
        <dbReference type="SAM" id="MobiDB-lite"/>
    </source>
</evidence>
<evidence type="ECO:0000313" key="2">
    <source>
        <dbReference type="EMBL" id="CAB4782351.1"/>
    </source>
</evidence>
<accession>A0A6J6WBG3</accession>
<organism evidence="2">
    <name type="scientific">freshwater metagenome</name>
    <dbReference type="NCBI Taxonomy" id="449393"/>
    <lineage>
        <taxon>unclassified sequences</taxon>
        <taxon>metagenomes</taxon>
        <taxon>ecological metagenomes</taxon>
    </lineage>
</organism>
<proteinExistence type="predicted"/>
<sequence length="47" mass="5273">MFAMMWLRTHLPTDADADSLWSSLDELTSDELSGTDDKPGGMWDRLG</sequence>
<feature type="region of interest" description="Disordered" evidence="1">
    <location>
        <begin position="28"/>
        <end position="47"/>
    </location>
</feature>